<organism evidence="2 3">
    <name type="scientific">Gemmobacter megaterium</name>
    <dbReference type="NCBI Taxonomy" id="1086013"/>
    <lineage>
        <taxon>Bacteria</taxon>
        <taxon>Pseudomonadati</taxon>
        <taxon>Pseudomonadota</taxon>
        <taxon>Alphaproteobacteria</taxon>
        <taxon>Rhodobacterales</taxon>
        <taxon>Paracoccaceae</taxon>
        <taxon>Gemmobacter</taxon>
    </lineage>
</organism>
<dbReference type="Pfam" id="PF00067">
    <property type="entry name" value="p450"/>
    <property type="match status" value="1"/>
</dbReference>
<dbReference type="PANTHER" id="PTHR46696">
    <property type="entry name" value="P450, PUTATIVE (EUROFUNG)-RELATED"/>
    <property type="match status" value="1"/>
</dbReference>
<dbReference type="InterPro" id="IPR002397">
    <property type="entry name" value="Cyt_P450_B"/>
</dbReference>
<dbReference type="Proteomes" id="UP000186141">
    <property type="component" value="Unassembled WGS sequence"/>
</dbReference>
<dbReference type="GO" id="GO:0006707">
    <property type="term" value="P:cholesterol catabolic process"/>
    <property type="evidence" value="ECO:0007669"/>
    <property type="project" value="TreeGrafter"/>
</dbReference>
<dbReference type="PANTHER" id="PTHR46696:SF4">
    <property type="entry name" value="BIOTIN BIOSYNTHESIS CYTOCHROME P450"/>
    <property type="match status" value="1"/>
</dbReference>
<reference evidence="2 3" key="1">
    <citation type="submission" date="2017-01" db="EMBL/GenBank/DDBJ databases">
        <authorList>
            <person name="Mah S.A."/>
            <person name="Swanson W.J."/>
            <person name="Moy G.W."/>
            <person name="Vacquier V.D."/>
        </authorList>
    </citation>
    <scope>NUCLEOTIDE SEQUENCE [LARGE SCALE GENOMIC DNA]</scope>
    <source>
        <strain evidence="2 3">DSM 26375</strain>
    </source>
</reference>
<dbReference type="GO" id="GO:0008395">
    <property type="term" value="F:steroid hydroxylase activity"/>
    <property type="evidence" value="ECO:0007669"/>
    <property type="project" value="TreeGrafter"/>
</dbReference>
<dbReference type="EMBL" id="FTOT01000003">
    <property type="protein sequence ID" value="SIS93588.1"/>
    <property type="molecule type" value="Genomic_DNA"/>
</dbReference>
<gene>
    <name evidence="2" type="ORF">SAMN05421774_103140</name>
</gene>
<evidence type="ECO:0000313" key="2">
    <source>
        <dbReference type="EMBL" id="SIS93588.1"/>
    </source>
</evidence>
<dbReference type="GO" id="GO:0005506">
    <property type="term" value="F:iron ion binding"/>
    <property type="evidence" value="ECO:0007669"/>
    <property type="project" value="InterPro"/>
</dbReference>
<dbReference type="PRINTS" id="PR00359">
    <property type="entry name" value="BP450"/>
</dbReference>
<proteinExistence type="inferred from homology"/>
<dbReference type="SUPFAM" id="SSF48264">
    <property type="entry name" value="Cytochrome P450"/>
    <property type="match status" value="1"/>
</dbReference>
<evidence type="ECO:0000313" key="3">
    <source>
        <dbReference type="Proteomes" id="UP000186141"/>
    </source>
</evidence>
<dbReference type="AlphaFoldDB" id="A0A1N7N5P7"/>
<keyword evidence="3" id="KW-1185">Reference proteome</keyword>
<dbReference type="OrthoDB" id="9801155at2"/>
<dbReference type="PRINTS" id="PR00385">
    <property type="entry name" value="P450"/>
</dbReference>
<name>A0A1N7N5P7_9RHOB</name>
<comment type="similarity">
    <text evidence="1">Belongs to the cytochrome P450 family.</text>
</comment>
<accession>A0A1N7N5P7</accession>
<dbReference type="GO" id="GO:0020037">
    <property type="term" value="F:heme binding"/>
    <property type="evidence" value="ECO:0007669"/>
    <property type="project" value="InterPro"/>
</dbReference>
<dbReference type="RefSeq" id="WP_076530518.1">
    <property type="nucleotide sequence ID" value="NZ_BMEH01000003.1"/>
</dbReference>
<dbReference type="Gene3D" id="1.10.630.10">
    <property type="entry name" value="Cytochrome P450"/>
    <property type="match status" value="1"/>
</dbReference>
<evidence type="ECO:0000256" key="1">
    <source>
        <dbReference type="ARBA" id="ARBA00010617"/>
    </source>
</evidence>
<dbReference type="InterPro" id="IPR001128">
    <property type="entry name" value="Cyt_P450"/>
</dbReference>
<protein>
    <submittedName>
        <fullName evidence="2">Cytochrome P450</fullName>
    </submittedName>
</protein>
<dbReference type="STRING" id="1086013.SAMN05421774_103140"/>
<dbReference type="InterPro" id="IPR036396">
    <property type="entry name" value="Cyt_P450_sf"/>
</dbReference>
<dbReference type="GO" id="GO:0036199">
    <property type="term" value="F:cholest-4-en-3-one 26-monooxygenase activity"/>
    <property type="evidence" value="ECO:0007669"/>
    <property type="project" value="TreeGrafter"/>
</dbReference>
<sequence length="396" mass="42678">MSESLRSAAGFDLLSRHGPPRWSQADGAWLVTRHADLQLLLRCSNDVSPDAYTKIARVAKGTGMDLASLVTLASGVLVFRSPPYHTQGRAFLQRVLAILRADLSEAAMRPMIRAAIRRTIGPGEVDAVAALCDLLPVEIILTALGLSPGAAAAVAAHTAEMLRTCQFGQFGIMARDMAAIEVHAREVLELIHLDILDADRSGDGRLARVLDLNRAEFGLSEADLTALIFFLAAAGIETTTALLASGLFMVCSVPGLYDRLAADRSLIVPFVEEVTRVATPMHTTSVRKVPPGTVIGGVEFSGTELLSPLLEMGNHDPAVYDDPGSFRLDRRGPPHLAYGLGGRSCLGAGLARLETRIFIDSLLDTVRPRLINPVPQWPPAPSWRRLARLDLHMQPL</sequence>